<keyword evidence="3" id="KW-1185">Reference proteome</keyword>
<sequence length="182" mass="20951">MNVFLSTSACLRQSLRLCSPSPWARLYSTKPNPPLLGRYTTIPYELFRINASEKVILRDYEDQMKKGRASYDLVTQPDGLVHPKPGDTFEGPNGASVRPNGATMQEVVRNFRGRNTTIYRILPGRKLPDDLILLHEHSDHHSIQCRVPMKLSQLNKKITEFCQQNSEKMTKQDFIERYPFTV</sequence>
<proteinExistence type="predicted"/>
<comment type="caution">
    <text evidence="2">The sequence shown here is derived from an EMBL/GenBank/DDBJ whole genome shotgun (WGS) entry which is preliminary data.</text>
</comment>
<name>A0ABR1J0R5_9AGAR</name>
<dbReference type="Proteomes" id="UP001498398">
    <property type="component" value="Unassembled WGS sequence"/>
</dbReference>
<accession>A0ABR1J0R5</accession>
<protein>
    <recommendedName>
        <fullName evidence="1">Tse2 ADP-ribosyltransferase toxin domain-containing protein</fullName>
    </recommendedName>
</protein>
<reference evidence="2 3" key="1">
    <citation type="submission" date="2024-01" db="EMBL/GenBank/DDBJ databases">
        <title>A draft genome for the cacao thread blight pathogen Marasmiellus scandens.</title>
        <authorList>
            <person name="Baruah I.K."/>
            <person name="Leung J."/>
            <person name="Bukari Y."/>
            <person name="Amoako-Attah I."/>
            <person name="Meinhardt L.W."/>
            <person name="Bailey B.A."/>
            <person name="Cohen S.P."/>
        </authorList>
    </citation>
    <scope>NUCLEOTIDE SEQUENCE [LARGE SCALE GENOMIC DNA]</scope>
    <source>
        <strain evidence="2 3">GH-19</strain>
    </source>
</reference>
<evidence type="ECO:0000313" key="2">
    <source>
        <dbReference type="EMBL" id="KAK7444508.1"/>
    </source>
</evidence>
<dbReference type="InterPro" id="IPR041018">
    <property type="entry name" value="ADPRTs_Tse2"/>
</dbReference>
<gene>
    <name evidence="2" type="ORF">VKT23_015187</name>
</gene>
<dbReference type="Pfam" id="PF18648">
    <property type="entry name" value="ADPRTs_Tse2"/>
    <property type="match status" value="1"/>
</dbReference>
<feature type="domain" description="Tse2 ADP-ribosyltransferase toxin" evidence="1">
    <location>
        <begin position="45"/>
        <end position="174"/>
    </location>
</feature>
<dbReference type="EMBL" id="JBANRG010000050">
    <property type="protein sequence ID" value="KAK7444508.1"/>
    <property type="molecule type" value="Genomic_DNA"/>
</dbReference>
<organism evidence="2 3">
    <name type="scientific">Marasmiellus scandens</name>
    <dbReference type="NCBI Taxonomy" id="2682957"/>
    <lineage>
        <taxon>Eukaryota</taxon>
        <taxon>Fungi</taxon>
        <taxon>Dikarya</taxon>
        <taxon>Basidiomycota</taxon>
        <taxon>Agaricomycotina</taxon>
        <taxon>Agaricomycetes</taxon>
        <taxon>Agaricomycetidae</taxon>
        <taxon>Agaricales</taxon>
        <taxon>Marasmiineae</taxon>
        <taxon>Omphalotaceae</taxon>
        <taxon>Marasmiellus</taxon>
    </lineage>
</organism>
<evidence type="ECO:0000313" key="3">
    <source>
        <dbReference type="Proteomes" id="UP001498398"/>
    </source>
</evidence>
<evidence type="ECO:0000259" key="1">
    <source>
        <dbReference type="Pfam" id="PF18648"/>
    </source>
</evidence>